<dbReference type="GO" id="GO:0016887">
    <property type="term" value="F:ATP hydrolysis activity"/>
    <property type="evidence" value="ECO:0007669"/>
    <property type="project" value="InterPro"/>
</dbReference>
<dbReference type="Proteomes" id="UP000000441">
    <property type="component" value="Chromosome"/>
</dbReference>
<accession>B9IYG4</accession>
<evidence type="ECO:0000259" key="1">
    <source>
        <dbReference type="Pfam" id="PF00004"/>
    </source>
</evidence>
<dbReference type="InterPro" id="IPR003959">
    <property type="entry name" value="ATPase_AAA_core"/>
</dbReference>
<organism evidence="2 3">
    <name type="scientific">Bacillus cereus (strain Q1)</name>
    <dbReference type="NCBI Taxonomy" id="361100"/>
    <lineage>
        <taxon>Bacteria</taxon>
        <taxon>Bacillati</taxon>
        <taxon>Bacillota</taxon>
        <taxon>Bacilli</taxon>
        <taxon>Bacillales</taxon>
        <taxon>Bacillaceae</taxon>
        <taxon>Bacillus</taxon>
        <taxon>Bacillus cereus group</taxon>
    </lineage>
</organism>
<dbReference type="Gene3D" id="3.40.50.300">
    <property type="entry name" value="P-loop containing nucleotide triphosphate hydrolases"/>
    <property type="match status" value="1"/>
</dbReference>
<dbReference type="GO" id="GO:0006261">
    <property type="term" value="P:DNA-templated DNA replication"/>
    <property type="evidence" value="ECO:0007669"/>
    <property type="project" value="TreeGrafter"/>
</dbReference>
<dbReference type="InterPro" id="IPR027417">
    <property type="entry name" value="P-loop_NTPase"/>
</dbReference>
<dbReference type="PANTHER" id="PTHR13779:SF7">
    <property type="entry name" value="ATPASE WRNIP1"/>
    <property type="match status" value="1"/>
</dbReference>
<proteinExistence type="predicted"/>
<dbReference type="SUPFAM" id="SSF52540">
    <property type="entry name" value="P-loop containing nucleoside triphosphate hydrolases"/>
    <property type="match status" value="1"/>
</dbReference>
<dbReference type="Pfam" id="PF00004">
    <property type="entry name" value="AAA"/>
    <property type="match status" value="1"/>
</dbReference>
<evidence type="ECO:0000313" key="3">
    <source>
        <dbReference type="Proteomes" id="UP000000441"/>
    </source>
</evidence>
<dbReference type="GO" id="GO:0017116">
    <property type="term" value="F:single-stranded DNA helicase activity"/>
    <property type="evidence" value="ECO:0007669"/>
    <property type="project" value="TreeGrafter"/>
</dbReference>
<name>B9IYG4_BACCQ</name>
<protein>
    <submittedName>
        <fullName evidence="2">ATPase, AAA family</fullName>
    </submittedName>
</protein>
<feature type="domain" description="ATPase AAA-type core" evidence="1">
    <location>
        <begin position="90"/>
        <end position="124"/>
    </location>
</feature>
<dbReference type="HOGENOM" id="CLU_1773649_0_0_9"/>
<reference evidence="2 3" key="1">
    <citation type="journal article" date="2009" name="J. Bacteriol.">
        <title>Complete genome sequence of the extremophilic Bacillus cereus strain Q1 with industrial applications.</title>
        <authorList>
            <person name="Xiong Z."/>
            <person name="Jiang Y."/>
            <person name="Qi D."/>
            <person name="Lu H."/>
            <person name="Yang F."/>
            <person name="Yang J."/>
            <person name="Chen L."/>
            <person name="Sun L."/>
            <person name="Xu X."/>
            <person name="Xue Y."/>
            <person name="Zhu Y."/>
            <person name="Jin Q."/>
        </authorList>
    </citation>
    <scope>NUCLEOTIDE SEQUENCE [LARGE SCALE GENOMIC DNA]</scope>
    <source>
        <strain evidence="2 3">Q1</strain>
    </source>
</reference>
<dbReference type="EMBL" id="CP000227">
    <property type="protein sequence ID" value="ACM14610.1"/>
    <property type="molecule type" value="Genomic_DNA"/>
</dbReference>
<sequence length="146" mass="16660">MKNSEIITIERKMKIFTFIFPTKQHPISNSTKKNDTIERDYTLRETVKMKQPLAHRMRPTNIQEIIGQQHLVGEGKILWRMVQANHFQSMILYGPPGTGKTSIASAIAGSTGTPFRLLNAVTHNKKEYGSCRTRGKNASTPRFNFR</sequence>
<dbReference type="KEGG" id="bcq:BCQ_4183"/>
<dbReference type="InterPro" id="IPR051314">
    <property type="entry name" value="AAA_ATPase_RarA/MGS1/WRNIP1"/>
</dbReference>
<dbReference type="PANTHER" id="PTHR13779">
    <property type="entry name" value="WERNER HELICASE-INTERACTING PROTEIN 1 FAMILY MEMBER"/>
    <property type="match status" value="1"/>
</dbReference>
<dbReference type="GO" id="GO:0005524">
    <property type="term" value="F:ATP binding"/>
    <property type="evidence" value="ECO:0007669"/>
    <property type="project" value="InterPro"/>
</dbReference>
<gene>
    <name evidence="2" type="ordered locus">BCQ_4183</name>
</gene>
<dbReference type="GO" id="GO:0008047">
    <property type="term" value="F:enzyme activator activity"/>
    <property type="evidence" value="ECO:0007669"/>
    <property type="project" value="TreeGrafter"/>
</dbReference>
<dbReference type="AlphaFoldDB" id="B9IYG4"/>
<evidence type="ECO:0000313" key="2">
    <source>
        <dbReference type="EMBL" id="ACM14610.1"/>
    </source>
</evidence>
<dbReference type="GO" id="GO:0000731">
    <property type="term" value="P:DNA synthesis involved in DNA repair"/>
    <property type="evidence" value="ECO:0007669"/>
    <property type="project" value="TreeGrafter"/>
</dbReference>